<organism evidence="4 5">
    <name type="scientific">Hydnomerulius pinastri MD-312</name>
    <dbReference type="NCBI Taxonomy" id="994086"/>
    <lineage>
        <taxon>Eukaryota</taxon>
        <taxon>Fungi</taxon>
        <taxon>Dikarya</taxon>
        <taxon>Basidiomycota</taxon>
        <taxon>Agaricomycotina</taxon>
        <taxon>Agaricomycetes</taxon>
        <taxon>Agaricomycetidae</taxon>
        <taxon>Boletales</taxon>
        <taxon>Boletales incertae sedis</taxon>
        <taxon>Leucogyrophana</taxon>
    </lineage>
</organism>
<accession>A0A0C9W624</accession>
<name>A0A0C9W624_9AGAM</name>
<feature type="compositionally biased region" description="Basic and acidic residues" evidence="2">
    <location>
        <begin position="257"/>
        <end position="273"/>
    </location>
</feature>
<dbReference type="EMBL" id="KN839856">
    <property type="protein sequence ID" value="KIJ62233.1"/>
    <property type="molecule type" value="Genomic_DNA"/>
</dbReference>
<feature type="region of interest" description="Disordered" evidence="2">
    <location>
        <begin position="246"/>
        <end position="273"/>
    </location>
</feature>
<gene>
    <name evidence="4" type="ORF">HYDPIDRAFT_30503</name>
</gene>
<dbReference type="InterPro" id="IPR036910">
    <property type="entry name" value="HMG_box_dom_sf"/>
</dbReference>
<keyword evidence="5" id="KW-1185">Reference proteome</keyword>
<evidence type="ECO:0000259" key="3">
    <source>
        <dbReference type="PROSITE" id="PS50118"/>
    </source>
</evidence>
<keyword evidence="1" id="KW-0238">DNA-binding</keyword>
<dbReference type="Proteomes" id="UP000053820">
    <property type="component" value="Unassembled WGS sequence"/>
</dbReference>
<feature type="DNA-binding region" description="HMG box" evidence="1">
    <location>
        <begin position="199"/>
        <end position="273"/>
    </location>
</feature>
<dbReference type="SMART" id="SM00398">
    <property type="entry name" value="HMG"/>
    <property type="match status" value="2"/>
</dbReference>
<dbReference type="Pfam" id="PF00505">
    <property type="entry name" value="HMG_box"/>
    <property type="match status" value="2"/>
</dbReference>
<dbReference type="PANTHER" id="PTHR47658">
    <property type="entry name" value="HIGH MOBILITY GROUP B PROTEIN 12-RELATED"/>
    <property type="match status" value="1"/>
</dbReference>
<feature type="domain" description="HMG box" evidence="3">
    <location>
        <begin position="102"/>
        <end position="170"/>
    </location>
</feature>
<dbReference type="GO" id="GO:0003677">
    <property type="term" value="F:DNA binding"/>
    <property type="evidence" value="ECO:0007669"/>
    <property type="project" value="UniProtKB-UniRule"/>
</dbReference>
<feature type="DNA-binding region" description="HMG box" evidence="1">
    <location>
        <begin position="102"/>
        <end position="170"/>
    </location>
</feature>
<dbReference type="Gene3D" id="1.10.30.10">
    <property type="entry name" value="High mobility group box domain"/>
    <property type="match status" value="2"/>
</dbReference>
<evidence type="ECO:0000256" key="2">
    <source>
        <dbReference type="SAM" id="MobiDB-lite"/>
    </source>
</evidence>
<dbReference type="PROSITE" id="PS50118">
    <property type="entry name" value="HMG_BOX_2"/>
    <property type="match status" value="2"/>
</dbReference>
<evidence type="ECO:0000313" key="4">
    <source>
        <dbReference type="EMBL" id="KIJ62233.1"/>
    </source>
</evidence>
<protein>
    <submittedName>
        <fullName evidence="4">Unplaced genomic scaffold scaffold_22, whole genome shotgun sequence</fullName>
    </submittedName>
</protein>
<keyword evidence="1" id="KW-0539">Nucleus</keyword>
<evidence type="ECO:0000313" key="5">
    <source>
        <dbReference type="Proteomes" id="UP000053820"/>
    </source>
</evidence>
<dbReference type="HOGENOM" id="CLU_083681_0_0_1"/>
<proteinExistence type="predicted"/>
<feature type="domain" description="HMG box" evidence="3">
    <location>
        <begin position="199"/>
        <end position="273"/>
    </location>
</feature>
<dbReference type="OrthoDB" id="1919336at2759"/>
<dbReference type="InterPro" id="IPR009071">
    <property type="entry name" value="HMG_box_dom"/>
</dbReference>
<sequence length="273" mass="30636">MVLSILARRFALSTTTGLAAHAIAPATLTSLTRRTFLTTARVQNPPVATKAKSSKAKTTAKTTKKATSTKKGETKAKKVSKPAKEKDAKPIIPRILRAELPPKRPPGAYLLFYLSYLKSQPKSTSREQSQEHVKRAAEIWKTYTAAEKQPFVDENAVLVEQWTKDVEEFWQNKSISETKELNARRRLQGKPVFHHPNEVPRPMSSYMLFLQEFRDSPDAKAITSNPPDGRNASVAVVKAGAERWRSMSKAEQAPYVEKSERARAEYKTQQETA</sequence>
<reference evidence="4 5" key="1">
    <citation type="submission" date="2014-04" db="EMBL/GenBank/DDBJ databases">
        <title>Evolutionary Origins and Diversification of the Mycorrhizal Mutualists.</title>
        <authorList>
            <consortium name="DOE Joint Genome Institute"/>
            <consortium name="Mycorrhizal Genomics Consortium"/>
            <person name="Kohler A."/>
            <person name="Kuo A."/>
            <person name="Nagy L.G."/>
            <person name="Floudas D."/>
            <person name="Copeland A."/>
            <person name="Barry K.W."/>
            <person name="Cichocki N."/>
            <person name="Veneault-Fourrey C."/>
            <person name="LaButti K."/>
            <person name="Lindquist E.A."/>
            <person name="Lipzen A."/>
            <person name="Lundell T."/>
            <person name="Morin E."/>
            <person name="Murat C."/>
            <person name="Riley R."/>
            <person name="Ohm R."/>
            <person name="Sun H."/>
            <person name="Tunlid A."/>
            <person name="Henrissat B."/>
            <person name="Grigoriev I.V."/>
            <person name="Hibbett D.S."/>
            <person name="Martin F."/>
        </authorList>
    </citation>
    <scope>NUCLEOTIDE SEQUENCE [LARGE SCALE GENOMIC DNA]</scope>
    <source>
        <strain evidence="4 5">MD-312</strain>
    </source>
</reference>
<dbReference type="SUPFAM" id="SSF47095">
    <property type="entry name" value="HMG-box"/>
    <property type="match status" value="2"/>
</dbReference>
<feature type="compositionally biased region" description="Basic and acidic residues" evidence="2">
    <location>
        <begin position="70"/>
        <end position="87"/>
    </location>
</feature>
<evidence type="ECO:0000256" key="1">
    <source>
        <dbReference type="PROSITE-ProRule" id="PRU00267"/>
    </source>
</evidence>
<dbReference type="GO" id="GO:0005634">
    <property type="term" value="C:nucleus"/>
    <property type="evidence" value="ECO:0007669"/>
    <property type="project" value="UniProtKB-UniRule"/>
</dbReference>
<feature type="compositionally biased region" description="Low complexity" evidence="2">
    <location>
        <begin position="48"/>
        <end position="61"/>
    </location>
</feature>
<feature type="region of interest" description="Disordered" evidence="2">
    <location>
        <begin position="44"/>
        <end position="87"/>
    </location>
</feature>
<dbReference type="AlphaFoldDB" id="A0A0C9W624"/>